<proteinExistence type="predicted"/>
<evidence type="ECO:0000313" key="3">
    <source>
        <dbReference type="Proteomes" id="UP000195918"/>
    </source>
</evidence>
<dbReference type="AlphaFoldDB" id="A0A1X6WPW6"/>
<keyword evidence="1" id="KW-0732">Signal</keyword>
<reference evidence="3" key="1">
    <citation type="submission" date="2017-02" db="EMBL/GenBank/DDBJ databases">
        <authorList>
            <person name="Dridi B."/>
        </authorList>
    </citation>
    <scope>NUCLEOTIDE SEQUENCE [LARGE SCALE GENOMIC DNA]</scope>
    <source>
        <strain evidence="3">bH819</strain>
    </source>
</reference>
<feature type="chain" id="PRO_5038642505" evidence="1">
    <location>
        <begin position="25"/>
        <end position="564"/>
    </location>
</feature>
<dbReference type="RefSeq" id="WP_086951987.1">
    <property type="nucleotide sequence ID" value="NZ_FWFD01000015.1"/>
</dbReference>
<dbReference type="EMBL" id="FWFD01000015">
    <property type="protein sequence ID" value="SLM86354.1"/>
    <property type="molecule type" value="Genomic_DNA"/>
</dbReference>
<sequence>MKKSGVKKLLITSLSLVSLSVALGATQADASAQGDYIKDGSTVQITKKNYEIWQNFGWKEKNNTSNVYNQTFDAKGRYQHQNGSTYYSLYDNKGTWYGYLNANATKKIDGQGSYISDGSTVQITKNYEIWQNFSWKKKEMGSTYFNQQVQAKGRYEHFNGNTYYSLYTKTGSWLGYINANATSKTKSEGNYISDGRYVEITKNYELWQNFSWKKKGMGSTQFKKSLQAKGRYEHFNGNTYYSVYDEKGTWLGYINATATKSYQPKQTKETKTINKDTSNKVLKDTKGYKKVSEETDKGKVSKKPNGDTHTLFTKTIIWKKDQTTELPSDIGNSGMQFNTKAEAYDWGYDNNPNPNGSFFVYKMENGKYTVDFNKETPTNEDKYETINKDDKGKVLPSNVDLTKYTKVSEDTKQTVKTLSNGNTITTHTTTVIYKLNTVYVPKHEEQFLTVYKDDKGNILPDDFDINEYIEVSSIADNGVKETFPNGDTMTTYTTTITYELKEDHQGETIHTYETNVYNQNGVFLGGTIPSGYSEVSRKESEKTVKQSNGDTLIIHITDIVVRIK</sequence>
<gene>
    <name evidence="2" type="ORF">FM121_09705</name>
</gene>
<evidence type="ECO:0000313" key="2">
    <source>
        <dbReference type="EMBL" id="SLM86354.1"/>
    </source>
</evidence>
<protein>
    <submittedName>
        <fullName evidence="2">Uncharacterized protein</fullName>
    </submittedName>
</protein>
<organism evidence="2 3">
    <name type="scientific">Vagococcus fluvialis bH819</name>
    <dbReference type="NCBI Taxonomy" id="1255619"/>
    <lineage>
        <taxon>Bacteria</taxon>
        <taxon>Bacillati</taxon>
        <taxon>Bacillota</taxon>
        <taxon>Bacilli</taxon>
        <taxon>Lactobacillales</taxon>
        <taxon>Enterococcaceae</taxon>
        <taxon>Vagococcus</taxon>
    </lineage>
</organism>
<feature type="signal peptide" evidence="1">
    <location>
        <begin position="1"/>
        <end position="24"/>
    </location>
</feature>
<evidence type="ECO:0000256" key="1">
    <source>
        <dbReference type="SAM" id="SignalP"/>
    </source>
</evidence>
<name>A0A1X6WPW6_9ENTE</name>
<dbReference type="Proteomes" id="UP000195918">
    <property type="component" value="Unassembled WGS sequence"/>
</dbReference>
<dbReference type="OrthoDB" id="2173042at2"/>
<keyword evidence="3" id="KW-1185">Reference proteome</keyword>
<accession>A0A1X6WPW6</accession>